<reference evidence="3" key="1">
    <citation type="journal article" date="2020" name="Genome Biol.">
        <title>Gamete binning: chromosome-level and haplotype-resolved genome assembly enabled by high-throughput single-cell sequencing of gamete genomes.</title>
        <authorList>
            <person name="Campoy J.A."/>
            <person name="Sun H."/>
            <person name="Goel M."/>
            <person name="Jiao W.-B."/>
            <person name="Folz-Donahue K."/>
            <person name="Wang N."/>
            <person name="Rubio M."/>
            <person name="Liu C."/>
            <person name="Kukat C."/>
            <person name="Ruiz D."/>
            <person name="Huettel B."/>
            <person name="Schneeberger K."/>
        </authorList>
    </citation>
    <scope>NUCLEOTIDE SEQUENCE [LARGE SCALE GENOMIC DNA]</scope>
    <source>
        <strain evidence="3">cv. Rojo Pasion</strain>
    </source>
</reference>
<dbReference type="Proteomes" id="UP000507245">
    <property type="component" value="Unassembled WGS sequence"/>
</dbReference>
<dbReference type="PANTHER" id="PTHR37891:SF1">
    <property type="entry name" value="OS06G0113900 PROTEIN"/>
    <property type="match status" value="1"/>
</dbReference>
<proteinExistence type="predicted"/>
<feature type="transmembrane region" description="Helical" evidence="1">
    <location>
        <begin position="148"/>
        <end position="168"/>
    </location>
</feature>
<organism evidence="2 3">
    <name type="scientific">Prunus armeniaca</name>
    <name type="common">Apricot</name>
    <name type="synonym">Armeniaca vulgaris</name>
    <dbReference type="NCBI Taxonomy" id="36596"/>
    <lineage>
        <taxon>Eukaryota</taxon>
        <taxon>Viridiplantae</taxon>
        <taxon>Streptophyta</taxon>
        <taxon>Embryophyta</taxon>
        <taxon>Tracheophyta</taxon>
        <taxon>Spermatophyta</taxon>
        <taxon>Magnoliopsida</taxon>
        <taxon>eudicotyledons</taxon>
        <taxon>Gunneridae</taxon>
        <taxon>Pentapetalae</taxon>
        <taxon>rosids</taxon>
        <taxon>fabids</taxon>
        <taxon>Rosales</taxon>
        <taxon>Rosaceae</taxon>
        <taxon>Amygdaloideae</taxon>
        <taxon>Amygdaleae</taxon>
        <taxon>Prunus</taxon>
    </lineage>
</organism>
<dbReference type="PANTHER" id="PTHR37891">
    <property type="entry name" value="OS06G0113900 PROTEIN"/>
    <property type="match status" value="1"/>
</dbReference>
<evidence type="ECO:0000313" key="3">
    <source>
        <dbReference type="Proteomes" id="UP000507245"/>
    </source>
</evidence>
<feature type="transmembrane region" description="Helical" evidence="1">
    <location>
        <begin position="76"/>
        <end position="98"/>
    </location>
</feature>
<keyword evidence="1" id="KW-0472">Membrane</keyword>
<evidence type="ECO:0000256" key="1">
    <source>
        <dbReference type="SAM" id="Phobius"/>
    </source>
</evidence>
<keyword evidence="1" id="KW-1133">Transmembrane helix</keyword>
<keyword evidence="3" id="KW-1185">Reference proteome</keyword>
<dbReference type="EMBL" id="CAEKKB010000005">
    <property type="protein sequence ID" value="CAB4309500.1"/>
    <property type="molecule type" value="Genomic_DNA"/>
</dbReference>
<keyword evidence="1" id="KW-0812">Transmembrane</keyword>
<protein>
    <submittedName>
        <fullName evidence="2">Uncharacterized protein</fullName>
    </submittedName>
</protein>
<name>A0A6J5X6K8_PRUAR</name>
<gene>
    <name evidence="2" type="ORF">ORAREDHAP_LOCUS30705</name>
</gene>
<feature type="transmembrane region" description="Helical" evidence="1">
    <location>
        <begin position="175"/>
        <end position="195"/>
    </location>
</feature>
<dbReference type="AlphaFoldDB" id="A0A6J5X6K8"/>
<evidence type="ECO:0000313" key="2">
    <source>
        <dbReference type="EMBL" id="CAB4309500.1"/>
    </source>
</evidence>
<accession>A0A6J5X6K8</accession>
<sequence>MAEPSPETGTSSSAQELIISSALQAVENEEEKAYMGIGTTPDVHGAGMKIQRARDVYKAYAGVEEKPNKVEVLSWYFYELCSYFILTVLIPIVFPLIISQVANGPLASVEGGSSDKGFVCKQKEIRLYHSLTKKSILSKYSALEWTSISWAIGLALASPVLAFVSIILDHGYNQPIIAAAATAIGAIFCLPAGFFKPSGSSPHTSLP</sequence>
<dbReference type="OrthoDB" id="1869137at2759"/>